<dbReference type="InterPro" id="IPR002616">
    <property type="entry name" value="tRNA_ribo_trans-like"/>
</dbReference>
<gene>
    <name evidence="4" type="primary">tgtA</name>
    <name evidence="4" type="ORF">PPSC2_01055</name>
</gene>
<dbReference type="InterPro" id="IPR049251">
    <property type="entry name" value="DUF6884"/>
</dbReference>
<proteinExistence type="predicted"/>
<evidence type="ECO:0000259" key="2">
    <source>
        <dbReference type="Pfam" id="PF01702"/>
    </source>
</evidence>
<feature type="domain" description="DUF6884" evidence="3">
    <location>
        <begin position="43"/>
        <end position="145"/>
    </location>
</feature>
<dbReference type="InterPro" id="IPR036511">
    <property type="entry name" value="TGT-like_sf"/>
</dbReference>
<organism evidence="4 5">
    <name type="scientific">Paenibacillus polymyxa (strain SC2)</name>
    <name type="common">Bacillus polymyxa</name>
    <dbReference type="NCBI Taxonomy" id="886882"/>
    <lineage>
        <taxon>Bacteria</taxon>
        <taxon>Bacillati</taxon>
        <taxon>Bacillota</taxon>
        <taxon>Bacilli</taxon>
        <taxon>Bacillales</taxon>
        <taxon>Paenibacillaceae</taxon>
        <taxon>Paenibacillus</taxon>
    </lineage>
</organism>
<dbReference type="PANTHER" id="PTHR43468">
    <property type="match status" value="1"/>
</dbReference>
<dbReference type="AlphaFoldDB" id="E3EGG6"/>
<dbReference type="OrthoDB" id="233198at2"/>
<dbReference type="Proteomes" id="UP000006868">
    <property type="component" value="Chromosome"/>
</dbReference>
<dbReference type="InterPro" id="IPR053537">
    <property type="entry name" value="DNA-guanine_TGase"/>
</dbReference>
<dbReference type="Pfam" id="PF01702">
    <property type="entry name" value="TGT"/>
    <property type="match status" value="1"/>
</dbReference>
<evidence type="ECO:0000256" key="1">
    <source>
        <dbReference type="ARBA" id="ARBA00022723"/>
    </source>
</evidence>
<evidence type="ECO:0000313" key="5">
    <source>
        <dbReference type="Proteomes" id="UP000006868"/>
    </source>
</evidence>
<dbReference type="HOGENOM" id="CLU_402167_0_0_9"/>
<dbReference type="Gene3D" id="3.20.20.105">
    <property type="entry name" value="Queuine tRNA-ribosyltransferase-like"/>
    <property type="match status" value="1"/>
</dbReference>
<reference evidence="4 5" key="1">
    <citation type="journal article" date="2011" name="J. Bacteriol.">
        <title>Complete genome sequence of Paenibacillus polymyxa SC2, a strain of plant growth-promoting Rhizobacterium with broad-spectrum antimicrobial activity.</title>
        <authorList>
            <person name="Ma M."/>
            <person name="Wang C."/>
            <person name="Ding Y."/>
            <person name="Li L."/>
            <person name="Shen D."/>
            <person name="Jiang X."/>
            <person name="Guan D."/>
            <person name="Cao F."/>
            <person name="Chen H."/>
            <person name="Feng R."/>
            <person name="Wang X."/>
            <person name="Ge Y."/>
            <person name="Yao L."/>
            <person name="Bing X."/>
            <person name="Yang X."/>
            <person name="Li J."/>
            <person name="Du B."/>
        </authorList>
    </citation>
    <scope>NUCLEOTIDE SEQUENCE [LARGE SCALE GENOMIC DNA]</scope>
    <source>
        <strain evidence="4 5">SC2</strain>
    </source>
</reference>
<protein>
    <submittedName>
        <fullName evidence="4">Queuine/other tRNA-ribosyltransferase</fullName>
    </submittedName>
</protein>
<keyword evidence="1" id="KW-0479">Metal-binding</keyword>
<dbReference type="GO" id="GO:0006400">
    <property type="term" value="P:tRNA modification"/>
    <property type="evidence" value="ECO:0007669"/>
    <property type="project" value="InterPro"/>
</dbReference>
<dbReference type="KEGG" id="ppm:PPSC2_01055"/>
<dbReference type="PANTHER" id="PTHR43468:SF1">
    <property type="entry name" value="TRNA-GUANOSINE(34) QUEUINE TRANSGLYCOSYLASE"/>
    <property type="match status" value="1"/>
</dbReference>
<accession>E3EGG6</accession>
<sequence length="684" mass="78932">MEKRILVVTSCTGEKVSKPENQLLFEDFQDANRLHQRESELSPYRTTAKDMYTGSQHLALMEGINLYREYGGKIDVNIISAGYGLLSENEEIVPYEVTFNNMNSQTIKNWSKRQRITETLQERIREYDLVFFLLGDKYLQSVEWPLSISSQQRLFFFAGNSSRTRVMVEENYHLLSIGEDEAKVFRFGLIGIKGFLFAQLLKQASAVGHHKIWEDLYLNPAKVRDYVMESFASKDKQLTLSDFSEKENRVDSLKASNLLNFYSELFPVPDSLIAINYKAELNFFLPENDDRVDPNYDFINDVSHKDRNPLLHDVYSHQIYGTPQYDGLLVSKVNIDNATKQKVQLIKEMGGIHKFLHLPEDFPIMGDCGAFSYISNEVPPYTTKQIIDYYDELGINYGVSVDHLVVGPFKKDLDTRQFRYELTLKRAEEFIVEYRKGTHKFHPIGIIQGWDPQSFKEAALHLINLGYDYIAIGGLAREQSGKIYEILREISPIIPNEKFRLHLFGVARDIRTMRSFHKLGVTSFDSSSPLRRAWLGTGHNYHALSGKHYTAIRIPEAKETSGRVKKMVQEGKGEFLQYKELEQSALKALRAFSNGELGLEEALSAILRYDELLGEKREVHEDLYREVLAERPWETCGCEICKTIGIDTIVFRGNNRNRRRGFHNTHVYHEQVKALRKSLDIPHG</sequence>
<dbReference type="EMBL" id="CP002213">
    <property type="protein sequence ID" value="ADO54194.1"/>
    <property type="molecule type" value="Genomic_DNA"/>
</dbReference>
<dbReference type="PATRIC" id="fig|886882.15.peg.199"/>
<dbReference type="GO" id="GO:0046872">
    <property type="term" value="F:metal ion binding"/>
    <property type="evidence" value="ECO:0007669"/>
    <property type="project" value="UniProtKB-KW"/>
</dbReference>
<dbReference type="SUPFAM" id="SSF51713">
    <property type="entry name" value="tRNA-guanine transglycosylase"/>
    <property type="match status" value="1"/>
</dbReference>
<dbReference type="Pfam" id="PF21818">
    <property type="entry name" value="DUF6884"/>
    <property type="match status" value="1"/>
</dbReference>
<evidence type="ECO:0000259" key="3">
    <source>
        <dbReference type="Pfam" id="PF21818"/>
    </source>
</evidence>
<dbReference type="NCBIfam" id="NF041059">
    <property type="entry name" value="DpdA"/>
    <property type="match status" value="1"/>
</dbReference>
<evidence type="ECO:0000313" key="4">
    <source>
        <dbReference type="EMBL" id="ADO54194.1"/>
    </source>
</evidence>
<dbReference type="RefSeq" id="WP_013368837.1">
    <property type="nucleotide sequence ID" value="NC_014622.2"/>
</dbReference>
<name>E3EGG6_PAEPS</name>
<feature type="domain" description="tRNA-guanine(15) transglycosylase-like" evidence="2">
    <location>
        <begin position="340"/>
        <end position="679"/>
    </location>
</feature>
<dbReference type="eggNOG" id="COG0343">
    <property type="taxonomic scope" value="Bacteria"/>
</dbReference>